<keyword evidence="3" id="KW-1185">Reference proteome</keyword>
<proteinExistence type="predicted"/>
<dbReference type="Proteomes" id="UP000501179">
    <property type="component" value="Chromosome"/>
</dbReference>
<name>A0A6G9H6T9_9ACTN</name>
<dbReference type="GO" id="GO:0008757">
    <property type="term" value="F:S-adenosylmethionine-dependent methyltransferase activity"/>
    <property type="evidence" value="ECO:0007669"/>
    <property type="project" value="InterPro"/>
</dbReference>
<dbReference type="AlphaFoldDB" id="A0A6G9H6T9"/>
<protein>
    <submittedName>
        <fullName evidence="2">Methyltransferase domain-containing protein</fullName>
    </submittedName>
</protein>
<keyword evidence="2" id="KW-0489">Methyltransferase</keyword>
<gene>
    <name evidence="2" type="ORF">HA039_31600</name>
</gene>
<evidence type="ECO:0000313" key="2">
    <source>
        <dbReference type="EMBL" id="QIQ06253.1"/>
    </source>
</evidence>
<dbReference type="Pfam" id="PF05401">
    <property type="entry name" value="NodS"/>
    <property type="match status" value="1"/>
</dbReference>
<sequence>MTAPTGASTPADYFDGMYRGTSDPWDLAGRWYEQRKYGLTVASLPKRRYRSAFEPGCSVGVLTALLAPRCDRLLATDRVPAAVRAAADRTAALPQVEVRRLTVPAQWPEGRFDLIVLSELLYYFDDTALREILDRTVDSLEPGGTLVTAHWDHPVAEHLRTGTELAPLLAAVPELQPLTDHRDPDFVLHTFARRHPDGSPVPSPAEEEGLV</sequence>
<accession>A0A6G9H6T9</accession>
<evidence type="ECO:0000256" key="1">
    <source>
        <dbReference type="SAM" id="MobiDB-lite"/>
    </source>
</evidence>
<dbReference type="InterPro" id="IPR008715">
    <property type="entry name" value="SAM-MeTfrase_NodS-like"/>
</dbReference>
<keyword evidence="2" id="KW-0808">Transferase</keyword>
<evidence type="ECO:0000313" key="3">
    <source>
        <dbReference type="Proteomes" id="UP000501179"/>
    </source>
</evidence>
<dbReference type="EMBL" id="CP050177">
    <property type="protein sequence ID" value="QIQ06253.1"/>
    <property type="molecule type" value="Genomic_DNA"/>
</dbReference>
<dbReference type="CDD" id="cd02440">
    <property type="entry name" value="AdoMet_MTases"/>
    <property type="match status" value="1"/>
</dbReference>
<feature type="region of interest" description="Disordered" evidence="1">
    <location>
        <begin position="192"/>
        <end position="211"/>
    </location>
</feature>
<dbReference type="GO" id="GO:0017000">
    <property type="term" value="P:antibiotic biosynthetic process"/>
    <property type="evidence" value="ECO:0007669"/>
    <property type="project" value="UniProtKB-ARBA"/>
</dbReference>
<dbReference type="KEGG" id="slia:HA039_31600"/>
<dbReference type="Gene3D" id="3.40.50.150">
    <property type="entry name" value="Vaccinia Virus protein VP39"/>
    <property type="match status" value="1"/>
</dbReference>
<dbReference type="RefSeq" id="WP_167035155.1">
    <property type="nucleotide sequence ID" value="NZ_CP050177.1"/>
</dbReference>
<reference evidence="2 3" key="1">
    <citation type="submission" date="2020-03" db="EMBL/GenBank/DDBJ databases">
        <title>A novel species.</title>
        <authorList>
            <person name="Gao J."/>
        </authorList>
    </citation>
    <scope>NUCLEOTIDE SEQUENCE [LARGE SCALE GENOMIC DNA]</scope>
    <source>
        <strain evidence="2 3">QMT-12</strain>
    </source>
</reference>
<dbReference type="GO" id="GO:0032259">
    <property type="term" value="P:methylation"/>
    <property type="evidence" value="ECO:0007669"/>
    <property type="project" value="UniProtKB-KW"/>
</dbReference>
<dbReference type="GO" id="GO:0009312">
    <property type="term" value="P:oligosaccharide biosynthetic process"/>
    <property type="evidence" value="ECO:0007669"/>
    <property type="project" value="InterPro"/>
</dbReference>
<dbReference type="PANTHER" id="PTHR43861">
    <property type="entry name" value="TRANS-ACONITATE 2-METHYLTRANSFERASE-RELATED"/>
    <property type="match status" value="1"/>
</dbReference>
<dbReference type="InterPro" id="IPR029063">
    <property type="entry name" value="SAM-dependent_MTases_sf"/>
</dbReference>
<organism evidence="2 3">
    <name type="scientific">Streptomyces liangshanensis</name>
    <dbReference type="NCBI Taxonomy" id="2717324"/>
    <lineage>
        <taxon>Bacteria</taxon>
        <taxon>Bacillati</taxon>
        <taxon>Actinomycetota</taxon>
        <taxon>Actinomycetes</taxon>
        <taxon>Kitasatosporales</taxon>
        <taxon>Streptomycetaceae</taxon>
        <taxon>Streptomyces</taxon>
    </lineage>
</organism>
<dbReference type="SUPFAM" id="SSF53335">
    <property type="entry name" value="S-adenosyl-L-methionine-dependent methyltransferases"/>
    <property type="match status" value="1"/>
</dbReference>